<keyword evidence="3" id="KW-1185">Reference proteome</keyword>
<proteinExistence type="predicted"/>
<keyword evidence="1" id="KW-0812">Transmembrane</keyword>
<feature type="transmembrane region" description="Helical" evidence="1">
    <location>
        <begin position="140"/>
        <end position="158"/>
    </location>
</feature>
<name>A0A1H5SR23_9BACT</name>
<protein>
    <recommendedName>
        <fullName evidence="4">O-antigen ligase</fullName>
    </recommendedName>
</protein>
<reference evidence="2 3" key="1">
    <citation type="submission" date="2016-10" db="EMBL/GenBank/DDBJ databases">
        <authorList>
            <person name="de Groot N.N."/>
        </authorList>
    </citation>
    <scope>NUCLEOTIDE SEQUENCE [LARGE SCALE GENOMIC DNA]</scope>
    <source>
        <strain evidence="2 3">DSM 22489</strain>
    </source>
</reference>
<dbReference type="RefSeq" id="WP_103931273.1">
    <property type="nucleotide sequence ID" value="NZ_FNVA01000001.1"/>
</dbReference>
<feature type="transmembrane region" description="Helical" evidence="1">
    <location>
        <begin position="243"/>
        <end position="265"/>
    </location>
</feature>
<sequence length="444" mass="48741">MILLAPVGLLILISIIRFFVRNFLGGWYALLFVSAAAYTFGEDSARFAGIHFFPIDLLNICLLAAGAIRSRVWELRFNALSLTVLSYIGIFLFSVARGFAHFGVTTTGTEARGFISEIVAVIYFITVPHDRNVIRKIVRADILFAAFLVGVVALHYAGLPIGVDMASLDPTNYIDRAIEAPAAASIMLSVIFAAFWWVYERRGSRWMFVAASIFTAVTILLQHRTVWAMLVVGVLTAFVLDRSVFRVLVKTLCLSALGGVLVLGLSSSLRARLVADLQDSATNSGTFTWRLESWQRSIEQEGGIFDTLLGQPMGTGYTRLDIDTGTYTNLPPHNELVNQYLRLGVLGTLLLLAIMLRPLWSIWRNDDDALLFPDPAAWVIVTAALFTFGIPYCYTGELVALTAMANGLTSAEFALEQEATDITEDALDAEAEPAHAIFDPVPQA</sequence>
<feature type="transmembrane region" description="Helical" evidence="1">
    <location>
        <begin position="7"/>
        <end position="30"/>
    </location>
</feature>
<feature type="transmembrane region" description="Helical" evidence="1">
    <location>
        <begin position="111"/>
        <end position="128"/>
    </location>
</feature>
<gene>
    <name evidence="2" type="ORF">SAMN05421819_0323</name>
</gene>
<evidence type="ECO:0000313" key="3">
    <source>
        <dbReference type="Proteomes" id="UP000236728"/>
    </source>
</evidence>
<feature type="transmembrane region" description="Helical" evidence="1">
    <location>
        <begin position="375"/>
        <end position="394"/>
    </location>
</feature>
<feature type="transmembrane region" description="Helical" evidence="1">
    <location>
        <begin position="206"/>
        <end position="223"/>
    </location>
</feature>
<organism evidence="2 3">
    <name type="scientific">Bryocella elongata</name>
    <dbReference type="NCBI Taxonomy" id="863522"/>
    <lineage>
        <taxon>Bacteria</taxon>
        <taxon>Pseudomonadati</taxon>
        <taxon>Acidobacteriota</taxon>
        <taxon>Terriglobia</taxon>
        <taxon>Terriglobales</taxon>
        <taxon>Acidobacteriaceae</taxon>
        <taxon>Bryocella</taxon>
    </lineage>
</organism>
<dbReference type="EMBL" id="FNVA01000001">
    <property type="protein sequence ID" value="SEF53046.1"/>
    <property type="molecule type" value="Genomic_DNA"/>
</dbReference>
<keyword evidence="1" id="KW-1133">Transmembrane helix</keyword>
<keyword evidence="1" id="KW-0472">Membrane</keyword>
<evidence type="ECO:0000256" key="1">
    <source>
        <dbReference type="SAM" id="Phobius"/>
    </source>
</evidence>
<dbReference type="Proteomes" id="UP000236728">
    <property type="component" value="Unassembled WGS sequence"/>
</dbReference>
<feature type="transmembrane region" description="Helical" evidence="1">
    <location>
        <begin position="340"/>
        <end position="363"/>
    </location>
</feature>
<feature type="transmembrane region" description="Helical" evidence="1">
    <location>
        <begin position="178"/>
        <end position="199"/>
    </location>
</feature>
<feature type="transmembrane region" description="Helical" evidence="1">
    <location>
        <begin position="50"/>
        <end position="68"/>
    </location>
</feature>
<accession>A0A1H5SR23</accession>
<evidence type="ECO:0000313" key="2">
    <source>
        <dbReference type="EMBL" id="SEF53046.1"/>
    </source>
</evidence>
<evidence type="ECO:0008006" key="4">
    <source>
        <dbReference type="Google" id="ProtNLM"/>
    </source>
</evidence>
<feature type="transmembrane region" description="Helical" evidence="1">
    <location>
        <begin position="80"/>
        <end position="99"/>
    </location>
</feature>
<dbReference type="OrthoDB" id="9150693at2"/>
<dbReference type="AlphaFoldDB" id="A0A1H5SR23"/>